<dbReference type="PANTHER" id="PTHR33096">
    <property type="entry name" value="CXC2 DOMAIN-CONTAINING PROTEIN"/>
    <property type="match status" value="1"/>
</dbReference>
<evidence type="ECO:0000313" key="1">
    <source>
        <dbReference type="EMBL" id="KAK7433848.1"/>
    </source>
</evidence>
<accession>A0ABR1ILB8</accession>
<sequence length="369" mass="43105">MSISEAQSKLKGKQAVQECIRLRGAQKTLKKKLNMLQSVLQNERAVQHEIADADMELPKAIDDYTKISEKVRQKEAILGVDERTQLYRLVNSEFILKSMNARALKSRIGRRIVDRKWELDRFERINRHKRNTKKLDDHTENAVKRRDPGIQELVRKYNKLVNELRDLHALKKCPRKAVVPELIDIKNLFSLDVDDAFWQDLSLNGDQGAETSTDPPPWMAEDNVRKGIRAMLEIDRCNEEDDRLAVEMQAMKEWFTEEWKVLMKTIESTDHTDIQHQLGLRRKRLCQLCVLWQDALADFAGDWMRDWGPSEDELGDARAMEQEAFVEGVDEEQGMDIEFETEVDPVIIEHEETVALTEVYRINYQEDVE</sequence>
<proteinExistence type="predicted"/>
<keyword evidence="2" id="KW-1185">Reference proteome</keyword>
<gene>
    <name evidence="1" type="ORF">VKT23_020517</name>
</gene>
<dbReference type="PANTHER" id="PTHR33096:SF1">
    <property type="entry name" value="CXC1-LIKE CYSTEINE CLUSTER ASSOCIATED WITH KDZ TRANSPOSASES DOMAIN-CONTAINING PROTEIN"/>
    <property type="match status" value="1"/>
</dbReference>
<dbReference type="Proteomes" id="UP001498398">
    <property type="component" value="Unassembled WGS sequence"/>
</dbReference>
<comment type="caution">
    <text evidence="1">The sequence shown here is derived from an EMBL/GenBank/DDBJ whole genome shotgun (WGS) entry which is preliminary data.</text>
</comment>
<organism evidence="1 2">
    <name type="scientific">Marasmiellus scandens</name>
    <dbReference type="NCBI Taxonomy" id="2682957"/>
    <lineage>
        <taxon>Eukaryota</taxon>
        <taxon>Fungi</taxon>
        <taxon>Dikarya</taxon>
        <taxon>Basidiomycota</taxon>
        <taxon>Agaricomycotina</taxon>
        <taxon>Agaricomycetes</taxon>
        <taxon>Agaricomycetidae</taxon>
        <taxon>Agaricales</taxon>
        <taxon>Marasmiineae</taxon>
        <taxon>Omphalotaceae</taxon>
        <taxon>Marasmiellus</taxon>
    </lineage>
</organism>
<name>A0ABR1ILB8_9AGAR</name>
<evidence type="ECO:0000313" key="2">
    <source>
        <dbReference type="Proteomes" id="UP001498398"/>
    </source>
</evidence>
<protein>
    <submittedName>
        <fullName evidence="1">Uncharacterized protein</fullName>
    </submittedName>
</protein>
<dbReference type="EMBL" id="JBANRG010000138">
    <property type="protein sequence ID" value="KAK7433848.1"/>
    <property type="molecule type" value="Genomic_DNA"/>
</dbReference>
<reference evidence="1 2" key="1">
    <citation type="submission" date="2024-01" db="EMBL/GenBank/DDBJ databases">
        <title>A draft genome for the cacao thread blight pathogen Marasmiellus scandens.</title>
        <authorList>
            <person name="Baruah I.K."/>
            <person name="Leung J."/>
            <person name="Bukari Y."/>
            <person name="Amoako-Attah I."/>
            <person name="Meinhardt L.W."/>
            <person name="Bailey B.A."/>
            <person name="Cohen S.P."/>
        </authorList>
    </citation>
    <scope>NUCLEOTIDE SEQUENCE [LARGE SCALE GENOMIC DNA]</scope>
    <source>
        <strain evidence="1 2">GH-19</strain>
    </source>
</reference>